<reference evidence="1" key="2">
    <citation type="journal article" date="2004" name="Nat. Genet.">
        <title>Complete sequencing and characterization of 21,243 full-length human cDNAs.</title>
        <authorList>
            <person name="Ota T."/>
            <person name="Suzuki Y."/>
            <person name="Nishikawa T."/>
            <person name="Otsuki T."/>
            <person name="Sugiyama T."/>
            <person name="Irie R."/>
            <person name="Wakamatsu A."/>
            <person name="Hayashi K."/>
            <person name="Sato H."/>
            <person name="Nagai K."/>
            <person name="Kimura K."/>
            <person name="Makita H."/>
            <person name="Sekine M."/>
            <person name="Obayashi M."/>
            <person name="Nishi T."/>
            <person name="Shibahara T."/>
            <person name="Tanaka T."/>
            <person name="Ishii S."/>
            <person name="Yamamoto J."/>
            <person name="Saito K."/>
            <person name="Kawai Y."/>
            <person name="Isono Y."/>
            <person name="Nakamura Y."/>
            <person name="Nagahari K."/>
            <person name="Murakami K."/>
            <person name="Yasuda T."/>
            <person name="Iwayanagi T."/>
            <person name="Wagatsuma M."/>
            <person name="Shiratori A."/>
            <person name="Sudo H."/>
            <person name="Hosoiri T."/>
            <person name="Kaku Y."/>
            <person name="Kodaira H."/>
            <person name="Kondo H."/>
            <person name="Sugawara M."/>
            <person name="Takahashi M."/>
            <person name="Kanda K."/>
            <person name="Yokoi T."/>
            <person name="Furuya T."/>
            <person name="Kikkawa E."/>
            <person name="Omura Y."/>
            <person name="Abe K."/>
            <person name="Kamihara K."/>
            <person name="Katsuta N."/>
            <person name="Sato K."/>
            <person name="Tanikawa M."/>
            <person name="Yamazaki M."/>
            <person name="Ninomiya K."/>
            <person name="Ishibashi T."/>
            <person name="Yamashita H."/>
            <person name="Murakawa K."/>
            <person name="Fujimori K."/>
            <person name="Tanai H."/>
            <person name="Kimata M."/>
            <person name="Watanabe M."/>
            <person name="Hiraoka S."/>
            <person name="Chiba Y."/>
            <person name="Ishida S."/>
            <person name="Ono Y."/>
            <person name="Takiguchi S."/>
            <person name="Watanabe S."/>
            <person name="Yosida M."/>
            <person name="Hotuta T."/>
            <person name="Kusano J."/>
            <person name="Kanehori K."/>
            <person name="Takahashi-Fujii A."/>
            <person name="Hara H."/>
            <person name="Tanase T."/>
            <person name="Nomura Y."/>
            <person name="Togiya S."/>
            <person name="Komai F."/>
            <person name="Hara R."/>
            <person name="Takeuchi K."/>
            <person name="Arita M."/>
            <person name="Imose N."/>
            <person name="Musashino K."/>
            <person name="Yuuki H."/>
            <person name="Oshima A."/>
            <person name="Sasaki N."/>
            <person name="Aotsuka S."/>
            <person name="Yoshikawa Y."/>
            <person name="Matsunawa H."/>
            <person name="Ichihara T."/>
            <person name="Shiohata N."/>
            <person name="Sano S."/>
            <person name="Moriya S."/>
            <person name="Momiyama H."/>
            <person name="Satoh N."/>
            <person name="Takami S."/>
            <person name="Terashima Y."/>
            <person name="Suzuki O."/>
            <person name="Nakagawa S."/>
            <person name="Senoh A."/>
            <person name="Mizoguchi H."/>
            <person name="Goto Y."/>
            <person name="Shimizu F."/>
            <person name="Wakebe H."/>
            <person name="Hishigaki H."/>
            <person name="Watanabe T."/>
            <person name="Sugiyama A."/>
            <person name="Takemoto M."/>
            <person name="Kawakami B."/>
            <person name="Yamazaki M."/>
            <person name="Watanabe K."/>
            <person name="Kumagai A."/>
            <person name="Itakura S."/>
            <person name="Fukuzumi Y."/>
            <person name="Fujimori Y."/>
            <person name="Komiyama M."/>
            <person name="Tashiro H."/>
            <person name="Tanigami A."/>
            <person name="Fujiwara T."/>
            <person name="Ono T."/>
            <person name="Yamada K."/>
            <person name="Fujii Y."/>
            <person name="Ozaki K."/>
            <person name="Hirao M."/>
            <person name="Ohmori Y."/>
            <person name="Kawabata A."/>
            <person name="Hikiji T."/>
            <person name="Kobatake N."/>
            <person name="Inagaki H."/>
            <person name="Ikema Y."/>
            <person name="Okamoto S."/>
            <person name="Okitani R."/>
            <person name="Kawakami T."/>
            <person name="Noguchi S."/>
            <person name="Itoh T."/>
            <person name="Shigeta K."/>
            <person name="Senba T."/>
            <person name="Matsumura K."/>
            <person name="Nakajima Y."/>
            <person name="Mizuno T."/>
            <person name="Morinaga M."/>
            <person name="Sasaki M."/>
            <person name="Togashi T."/>
            <person name="Oyama M."/>
            <person name="Hata H."/>
            <person name="Watanabe M."/>
            <person name="Komatsu T."/>
            <person name="Mizushima-Sugano J."/>
            <person name="Satoh T."/>
            <person name="Shirai Y."/>
            <person name="Takahashi Y."/>
            <person name="Nakagawa K."/>
            <person name="Okumura K."/>
            <person name="Nagase T."/>
            <person name="Nomura N."/>
            <person name="Kikuchi H."/>
            <person name="Masuho Y."/>
            <person name="Yamashita R."/>
            <person name="Nakai K."/>
            <person name="Yada T."/>
            <person name="Nakamura Y."/>
            <person name="Ohara O."/>
            <person name="Isogai T."/>
            <person name="Sugano S."/>
        </authorList>
    </citation>
    <scope>NUCLEOTIDE SEQUENCE</scope>
</reference>
<dbReference type="EMBL" id="AK024300">
    <property type="protein sequence ID" value="BAG51287.1"/>
    <property type="molecule type" value="mRNA"/>
</dbReference>
<reference evidence="2" key="3">
    <citation type="submission" date="2005-09" db="EMBL/GenBank/DDBJ databases">
        <authorList>
            <person name="Mural R.J."/>
            <person name="Istrail S."/>
            <person name="Sutton G."/>
            <person name="Florea L."/>
            <person name="Halpern A.L."/>
            <person name="Mobarry C.M."/>
            <person name="Lippert R."/>
            <person name="Walenz B."/>
            <person name="Shatkay H."/>
            <person name="Dew I."/>
            <person name="Miller J.R."/>
            <person name="Flanigan M.J."/>
            <person name="Edwards N.J."/>
            <person name="Bolanos R."/>
            <person name="Fasulo D."/>
            <person name="Halldorsson B.V."/>
            <person name="Hannenhalli S."/>
            <person name="Turner R."/>
            <person name="Yooseph S."/>
            <person name="Lu F."/>
            <person name="Nusskern D.R."/>
            <person name="Shue B.C."/>
            <person name="Zheng X.H."/>
            <person name="Zhong F."/>
            <person name="Delcher A.L."/>
            <person name="Huson D.H."/>
            <person name="Kravitz S.A."/>
            <person name="Mouchard L."/>
            <person name="Reinert K."/>
            <person name="Remington K.A."/>
            <person name="Clark A.G."/>
            <person name="Waterman M.S."/>
            <person name="Eichler E.E."/>
            <person name="Adams M.D."/>
            <person name="Hunkapiller M.W."/>
            <person name="Myers E.W."/>
            <person name="Venter J.C."/>
        </authorList>
    </citation>
    <scope>NUCLEOTIDE SEQUENCE</scope>
</reference>
<organism evidence="1">
    <name type="scientific">Homo sapiens</name>
    <name type="common">Human</name>
    <dbReference type="NCBI Taxonomy" id="9606"/>
    <lineage>
        <taxon>Eukaryota</taxon>
        <taxon>Metazoa</taxon>
        <taxon>Chordata</taxon>
        <taxon>Craniata</taxon>
        <taxon>Vertebrata</taxon>
        <taxon>Euteleostomi</taxon>
        <taxon>Mammalia</taxon>
        <taxon>Eutheria</taxon>
        <taxon>Euarchontoglires</taxon>
        <taxon>Primates</taxon>
        <taxon>Haplorrhini</taxon>
        <taxon>Catarrhini</taxon>
        <taxon>Hominidae</taxon>
        <taxon>Homo</taxon>
    </lineage>
</organism>
<evidence type="ECO:0000313" key="1">
    <source>
        <dbReference type="EMBL" id="BAG51287.1"/>
    </source>
</evidence>
<accession>B3KNC5</accession>
<accession>D3DP48</accession>
<name>B3KNC5_HUMAN</name>
<protein>
    <submittedName>
        <fullName evidence="1">cDNA FLJ14238 fis, clone NT2RP4000519</fullName>
    </submittedName>
</protein>
<gene>
    <name evidence="2" type="primary">MGC45800</name>
    <name evidence="2" type="ORF">hCG_2025723</name>
</gene>
<proteinExistence type="evidence at transcript level"/>
<dbReference type="AlphaFoldDB" id="B3KNC5"/>
<dbReference type="EMBL" id="CH471056">
    <property type="protein sequence ID" value="EAX04707.1"/>
    <property type="molecule type" value="Genomic_DNA"/>
</dbReference>
<evidence type="ECO:0000313" key="2">
    <source>
        <dbReference type="EMBL" id="EAX04707.1"/>
    </source>
</evidence>
<sequence>MGDLSRTALWLGGRRDPSGSFRVRDGAAAEVGRACLGLPSECGSLVRARASPRPLLGPAVCPWRARSPRPGLPRPSPTCPWKRGGDWCALSLVAPAASRHPPLSASEQRIPPTSTCTCTRPLGNPLAFLTTVQNQKQIEHWENKDDAS</sequence>
<reference evidence="2" key="1">
    <citation type="journal article" date="2001" name="Science">
        <title>The sequence of the human genome.</title>
        <authorList>
            <person name="Venter J.C."/>
            <person name="Adams M.D."/>
            <person name="Myers E.W."/>
            <person name="Li P.W."/>
            <person name="Mural R.J."/>
            <person name="Sutton G.G."/>
            <person name="Smith H.O."/>
            <person name="Yandell M."/>
            <person name="Evans C.A."/>
            <person name="Holt R.A."/>
            <person name="Gocayne J.D."/>
            <person name="Amanatides P."/>
            <person name="Ballew R.M."/>
            <person name="Huson D.H."/>
            <person name="Wortman J.R."/>
            <person name="Zhang Q."/>
            <person name="Kodira C.D."/>
            <person name="Zheng X.H."/>
            <person name="Chen L."/>
            <person name="Skupski M."/>
            <person name="Subramanian G."/>
            <person name="Thomas P.D."/>
            <person name="Zhang J."/>
            <person name="Gabor Miklos G.L."/>
            <person name="Nelson C."/>
            <person name="Broder S."/>
            <person name="Clark A.G."/>
            <person name="Nadeau J."/>
            <person name="McKusick V.A."/>
            <person name="Zinder N."/>
            <person name="Levine A.J."/>
            <person name="Roberts R.J."/>
            <person name="Simon M."/>
            <person name="Slayman C."/>
            <person name="Hunkapiller M."/>
            <person name="Bolanos R."/>
            <person name="Delcher A."/>
            <person name="Dew I."/>
            <person name="Fasulo D."/>
            <person name="Flanigan M."/>
            <person name="Florea L."/>
            <person name="Halpern A."/>
            <person name="Hannenhalli S."/>
            <person name="Kravitz S."/>
            <person name="Levy S."/>
            <person name="Mobarry C."/>
            <person name="Reinert K."/>
            <person name="Remington K."/>
            <person name="Abu-Threideh J."/>
            <person name="Beasley E."/>
            <person name="Biddick K."/>
            <person name="Bonazzi V."/>
            <person name="Brandon R."/>
            <person name="Cargill M."/>
            <person name="Chandramouliswaran I."/>
            <person name="Charlab R."/>
            <person name="Chaturvedi K."/>
            <person name="Deng Z."/>
            <person name="Di Francesco V."/>
            <person name="Dunn P."/>
            <person name="Eilbeck K."/>
            <person name="Evangelista C."/>
            <person name="Gabrielian A.E."/>
            <person name="Gan W."/>
            <person name="Ge W."/>
            <person name="Gong F."/>
            <person name="Gu Z."/>
            <person name="Guan P."/>
            <person name="Heiman T.J."/>
            <person name="Higgins M.E."/>
            <person name="Ji R.R."/>
            <person name="Ke Z."/>
            <person name="Ketchum K.A."/>
            <person name="Lai Z."/>
            <person name="Lei Y."/>
            <person name="Li Z."/>
            <person name="Li J."/>
            <person name="Liang Y."/>
            <person name="Lin X."/>
            <person name="Lu F."/>
            <person name="Merkulov G.V."/>
            <person name="Milshina N."/>
            <person name="Moore H.M."/>
            <person name="Naik A.K."/>
            <person name="Narayan V.A."/>
            <person name="Neelam B."/>
            <person name="Nusskern D."/>
            <person name="Rusch D.B."/>
            <person name="Salzberg S."/>
            <person name="Shao W."/>
            <person name="Shue B."/>
            <person name="Sun J."/>
            <person name="Wang Z."/>
            <person name="Wang A."/>
            <person name="Wang X."/>
            <person name="Wang J."/>
            <person name="Wei M."/>
            <person name="Wides R."/>
            <person name="Xiao C."/>
            <person name="Yan C."/>
            <person name="Yao A."/>
            <person name="Ye J."/>
            <person name="Zhan M."/>
            <person name="Zhang W."/>
            <person name="Zhang H."/>
            <person name="Zhao Q."/>
            <person name="Zheng L."/>
            <person name="Zhong F."/>
            <person name="Zhong W."/>
            <person name="Zhu S."/>
            <person name="Zhao S."/>
            <person name="Gilbert D."/>
            <person name="Baumhueter S."/>
            <person name="Spier G."/>
            <person name="Carter C."/>
            <person name="Cravchik A."/>
            <person name="Woodage T."/>
            <person name="Ali F."/>
            <person name="An H."/>
            <person name="Awe A."/>
            <person name="Baldwin D."/>
            <person name="Baden H."/>
            <person name="Barnstead M."/>
            <person name="Barrow I."/>
            <person name="Beeson K."/>
            <person name="Busam D."/>
            <person name="Carver A."/>
            <person name="Center A."/>
            <person name="Cheng M.L."/>
            <person name="Curry L."/>
            <person name="Danaher S."/>
            <person name="Davenport L."/>
            <person name="Desilets R."/>
            <person name="Dietz S."/>
            <person name="Dodson K."/>
            <person name="Doup L."/>
            <person name="Ferriera S."/>
            <person name="Garg N."/>
            <person name="Gluecksmann A."/>
            <person name="Hart B."/>
            <person name="Haynes J."/>
            <person name="Haynes C."/>
            <person name="Heiner C."/>
            <person name="Hladun S."/>
            <person name="Hostin D."/>
            <person name="Houck J."/>
            <person name="Howland T."/>
            <person name="Ibegwam C."/>
            <person name="Johnson J."/>
            <person name="Kalush F."/>
            <person name="Kline L."/>
            <person name="Koduru S."/>
            <person name="Love A."/>
            <person name="Mann F."/>
            <person name="May D."/>
            <person name="McCawley S."/>
            <person name="McIntosh T."/>
            <person name="McMullen I."/>
            <person name="Moy M."/>
            <person name="Moy L."/>
            <person name="Murphy B."/>
            <person name="Nelson K."/>
            <person name="Pfannkoch C."/>
            <person name="Pratts E."/>
            <person name="Puri V."/>
            <person name="Qureshi H."/>
            <person name="Reardon M."/>
            <person name="Rodriguez R."/>
            <person name="Rogers Y.H."/>
            <person name="Romblad D."/>
            <person name="Ruhfel B."/>
            <person name="Scott R."/>
            <person name="Sitter C."/>
            <person name="Smallwood M."/>
            <person name="Stewart E."/>
            <person name="Strong R."/>
            <person name="Suh E."/>
            <person name="Thomas R."/>
            <person name="Tint N.N."/>
            <person name="Tse S."/>
            <person name="Vech C."/>
            <person name="Wang G."/>
            <person name="Wetter J."/>
            <person name="Williams S."/>
            <person name="Williams M."/>
            <person name="Windsor S."/>
            <person name="Winn-Deen E."/>
            <person name="Wolfe K."/>
            <person name="Zaveri J."/>
            <person name="Zaveri K."/>
            <person name="Abril J.F."/>
            <person name="Guigo R."/>
            <person name="Campbell M.J."/>
            <person name="Sjolander K.V."/>
            <person name="Karlak B."/>
            <person name="Kejariwal A."/>
            <person name="Mi H."/>
            <person name="Lazareva B."/>
            <person name="Hatton T."/>
            <person name="Narechania A."/>
            <person name="Diemer K."/>
            <person name="Muruganujan A."/>
            <person name="Guo N."/>
            <person name="Sato S."/>
            <person name="Bafna V."/>
            <person name="Istrail S."/>
            <person name="Lippert R."/>
            <person name="Schwartz R."/>
            <person name="Walenz B."/>
            <person name="Yooseph S."/>
            <person name="Allen D."/>
            <person name="Basu A."/>
            <person name="Baxendale J."/>
            <person name="Blick L."/>
            <person name="Caminha M."/>
            <person name="Carnes-Stine J."/>
            <person name="Caulk P."/>
            <person name="Chiang Y.H."/>
            <person name="Coyne M."/>
            <person name="Dahlke C."/>
            <person name="Mays A."/>
            <person name="Dombroski M."/>
            <person name="Donnelly M."/>
            <person name="Ely D."/>
            <person name="Esparham S."/>
            <person name="Fosler C."/>
            <person name="Gire H."/>
            <person name="Glanowski S."/>
            <person name="Glasser K."/>
            <person name="Glodek A."/>
            <person name="Gorokhov M."/>
            <person name="Graham K."/>
            <person name="Gropman B."/>
            <person name="Harris M."/>
            <person name="Heil J."/>
            <person name="Henderson S."/>
            <person name="Hoover J."/>
            <person name="Jennings D."/>
            <person name="Jordan C."/>
            <person name="Jordan J."/>
            <person name="Kasha J."/>
            <person name="Kagan L."/>
            <person name="Kraft C."/>
            <person name="Levitsky A."/>
            <person name="Lewis M."/>
            <person name="Liu X."/>
            <person name="Lopez J."/>
            <person name="Ma D."/>
            <person name="Majoros W."/>
            <person name="McDaniel J."/>
            <person name="Murphy S."/>
            <person name="Newman M."/>
            <person name="Nguyen T."/>
            <person name="Nguyen N."/>
            <person name="Nodell M."/>
            <person name="Pan S."/>
            <person name="Peck J."/>
            <person name="Peterson M."/>
            <person name="Rowe W."/>
            <person name="Sanders R."/>
            <person name="Scott J."/>
            <person name="Simpson M."/>
            <person name="Smith T."/>
            <person name="Sprague A."/>
            <person name="Stockwell T."/>
            <person name="Turner R."/>
            <person name="Venter E."/>
            <person name="Wang M."/>
            <person name="Wen M."/>
            <person name="Wu D."/>
            <person name="Wu M."/>
            <person name="Xia A."/>
            <person name="Zandieh A."/>
            <person name="Zhu X."/>
        </authorList>
    </citation>
    <scope>NUCLEOTIDE SEQUENCE</scope>
</reference>